<feature type="domain" description="Methyltransferase" evidence="3">
    <location>
        <begin position="54"/>
        <end position="144"/>
    </location>
</feature>
<sequence>MTEPHFVRTTRASYDAIAADYADRYRDELAGKALDQALINAFAELVRDAGAGPVADMGCGLGDVAAYLHGLNLPVFGIDLSPNMVALARQTYPELRFHVGSMTSIDLPDGVLGGITALYSTIHVPDEQLPDVFAELHRVLTPGGHVLLAFQAGDEHLHLAERFGHTIALDCYWRRPDTVAELLGKAGLVMHAQAVREPNETEKLPRAFLLARKPE</sequence>
<dbReference type="SUPFAM" id="SSF53335">
    <property type="entry name" value="S-adenosyl-L-methionine-dependent methyltransferases"/>
    <property type="match status" value="1"/>
</dbReference>
<dbReference type="GO" id="GO:0032259">
    <property type="term" value="P:methylation"/>
    <property type="evidence" value="ECO:0007669"/>
    <property type="project" value="UniProtKB-KW"/>
</dbReference>
<dbReference type="InterPro" id="IPR029063">
    <property type="entry name" value="SAM-dependent_MTases_sf"/>
</dbReference>
<dbReference type="PANTHER" id="PTHR43861:SF1">
    <property type="entry name" value="TRANS-ACONITATE 2-METHYLTRANSFERASE"/>
    <property type="match status" value="1"/>
</dbReference>
<protein>
    <submittedName>
        <fullName evidence="4">Class I SAM-dependent methyltransferase</fullName>
    </submittedName>
</protein>
<dbReference type="Gene3D" id="3.40.50.150">
    <property type="entry name" value="Vaccinia Virus protein VP39"/>
    <property type="match status" value="1"/>
</dbReference>
<dbReference type="Pfam" id="PF13649">
    <property type="entry name" value="Methyltransf_25"/>
    <property type="match status" value="1"/>
</dbReference>
<dbReference type="GO" id="GO:0017000">
    <property type="term" value="P:antibiotic biosynthetic process"/>
    <property type="evidence" value="ECO:0007669"/>
    <property type="project" value="UniProtKB-ARBA"/>
</dbReference>
<dbReference type="RefSeq" id="WP_138046522.1">
    <property type="nucleotide sequence ID" value="NZ_VBZC01000020.1"/>
</dbReference>
<name>A0A5R9FVU2_9ACTN</name>
<evidence type="ECO:0000256" key="2">
    <source>
        <dbReference type="ARBA" id="ARBA00022679"/>
    </source>
</evidence>
<evidence type="ECO:0000313" key="4">
    <source>
        <dbReference type="EMBL" id="TLS44564.1"/>
    </source>
</evidence>
<keyword evidence="2 4" id="KW-0808">Transferase</keyword>
<dbReference type="PANTHER" id="PTHR43861">
    <property type="entry name" value="TRANS-ACONITATE 2-METHYLTRANSFERASE-RELATED"/>
    <property type="match status" value="1"/>
</dbReference>
<evidence type="ECO:0000259" key="3">
    <source>
        <dbReference type="Pfam" id="PF13649"/>
    </source>
</evidence>
<dbReference type="AlphaFoldDB" id="A0A5R9FVU2"/>
<proteinExistence type="predicted"/>
<dbReference type="CDD" id="cd02440">
    <property type="entry name" value="AdoMet_MTases"/>
    <property type="match status" value="1"/>
</dbReference>
<dbReference type="GO" id="GO:0008168">
    <property type="term" value="F:methyltransferase activity"/>
    <property type="evidence" value="ECO:0007669"/>
    <property type="project" value="UniProtKB-KW"/>
</dbReference>
<organism evidence="4 5">
    <name type="scientific">Streptomyces montanus</name>
    <dbReference type="NCBI Taxonomy" id="2580423"/>
    <lineage>
        <taxon>Bacteria</taxon>
        <taxon>Bacillati</taxon>
        <taxon>Actinomycetota</taxon>
        <taxon>Actinomycetes</taxon>
        <taxon>Kitasatosporales</taxon>
        <taxon>Streptomycetaceae</taxon>
        <taxon>Streptomyces</taxon>
    </lineage>
</organism>
<evidence type="ECO:0000256" key="1">
    <source>
        <dbReference type="ARBA" id="ARBA00022603"/>
    </source>
</evidence>
<accession>A0A5R9FVU2</accession>
<dbReference type="EMBL" id="VBZC01000020">
    <property type="protein sequence ID" value="TLS44564.1"/>
    <property type="molecule type" value="Genomic_DNA"/>
</dbReference>
<dbReference type="Proteomes" id="UP000305906">
    <property type="component" value="Unassembled WGS sequence"/>
</dbReference>
<dbReference type="InterPro" id="IPR041698">
    <property type="entry name" value="Methyltransf_25"/>
</dbReference>
<comment type="caution">
    <text evidence="4">The sequence shown here is derived from an EMBL/GenBank/DDBJ whole genome shotgun (WGS) entry which is preliminary data.</text>
</comment>
<keyword evidence="5" id="KW-1185">Reference proteome</keyword>
<evidence type="ECO:0000313" key="5">
    <source>
        <dbReference type="Proteomes" id="UP000305906"/>
    </source>
</evidence>
<keyword evidence="1 4" id="KW-0489">Methyltransferase</keyword>
<gene>
    <name evidence="4" type="ORF">FE633_19890</name>
</gene>
<reference evidence="4 5" key="1">
    <citation type="submission" date="2019-05" db="EMBL/GenBank/DDBJ databases">
        <title>Streptomyces sp. NEAU-C151, a novel actinomycete isolated from soil.</title>
        <authorList>
            <person name="Han L."/>
            <person name="Jiang H."/>
        </authorList>
    </citation>
    <scope>NUCLEOTIDE SEQUENCE [LARGE SCALE GENOMIC DNA]</scope>
    <source>
        <strain evidence="4 5">NEAU-C151</strain>
    </source>
</reference>